<dbReference type="SUPFAM" id="SSF56935">
    <property type="entry name" value="Porins"/>
    <property type="match status" value="1"/>
</dbReference>
<dbReference type="InterPro" id="IPR036942">
    <property type="entry name" value="Beta-barrel_TonB_sf"/>
</dbReference>
<dbReference type="Pfam" id="PF00593">
    <property type="entry name" value="TonB_dep_Rec_b-barrel"/>
    <property type="match status" value="1"/>
</dbReference>
<keyword evidence="10 11" id="KW-0998">Cell outer membrane</keyword>
<name>A0ABU7J324_9GAMM</name>
<keyword evidence="8 11" id="KW-0472">Membrane</keyword>
<dbReference type="Gene3D" id="2.40.170.20">
    <property type="entry name" value="TonB-dependent receptor, beta-barrel domain"/>
    <property type="match status" value="1"/>
</dbReference>
<dbReference type="InterPro" id="IPR010949">
    <property type="entry name" value="TonB_Hb/transfer/lactofer_rcpt"/>
</dbReference>
<keyword evidence="9 16" id="KW-0675">Receptor</keyword>
<dbReference type="PROSITE" id="PS52016">
    <property type="entry name" value="TONB_DEPENDENT_REC_3"/>
    <property type="match status" value="1"/>
</dbReference>
<gene>
    <name evidence="16" type="ORF">QWY20_05060</name>
</gene>
<sequence length="773" mass="86003">MRTAVNKPSVRLLWLACVVAMSGSLWAQEQKLPEVQVTAEAPEPDASAQINQQQVTAAELNEQQASQLADVVRYSPGVTLTNIGRFGSTGFNIRGMDGDRVAITVDGLALAERLDPSNLAPYAFFRSGRGGIELDSLKQVEILKGADALLAGSGSLGGAVLFQTKDPTDFLQTQGDESHAGIKLGFDGAYHERQFSVSAANRSGPVESMVLVSRRDGEQQRVPHKGDDVTGGARSIPEPLDNQSLNVLAKLQWQLQPEHRLGWTVEQFKANAEADERAKIGGTYLSRDTDDESRRRRIGMDYQWLAGSLWFDALSLKFDWQDTRNFGITKMLMNYATCPEGIQPCMRHEDRGFRQVQQRLALAFDKELSQGILHQQWLYGVGVERKRISSWRTNTHFLGESDQVGRSEAFAFVIPHIDIDQWYVLARDQVTLAGGSQWTLGLRYDGFNYKPELSELLQDQSGTITSGRFGNLSGQISYQYPLTDSQQLKAQWGRGFRMPSADDMYGGVSSSTVTDINGDTVVIWSSAANPDLKAETSQNLELAWSWQPARRQQLQLSVFRQDYRNLIESQVQTRLPDLQYQQCVRGECTLIEGNRYSQPQNIGRARVQGIELESLLQLNQAFSLRLAGSRQYGKDSQGEPLLSVSPANALASLRYQAPGQNWQLLTTVQHLAGKNEADTLQTQADGSRTSTVLQVPGSATVVDVNASWDLTAALQLQLGIFNLFDREYYRWDRMRFIYPGGGGPRGDVQPGTDGYRRFAEPGRYIKASVSYIF</sequence>
<dbReference type="InterPro" id="IPR000531">
    <property type="entry name" value="Beta-barrel_TonB"/>
</dbReference>
<comment type="subcellular location">
    <subcellularLocation>
        <location evidence="1 11">Cell outer membrane</location>
        <topology evidence="1 11">Multi-pass membrane protein</topology>
    </subcellularLocation>
</comment>
<dbReference type="NCBIfam" id="TIGR01786">
    <property type="entry name" value="TonB-hemlactrns"/>
    <property type="match status" value="1"/>
</dbReference>
<evidence type="ECO:0000256" key="12">
    <source>
        <dbReference type="RuleBase" id="RU003357"/>
    </source>
</evidence>
<dbReference type="Gene3D" id="2.170.130.10">
    <property type="entry name" value="TonB-dependent receptor, plug domain"/>
    <property type="match status" value="1"/>
</dbReference>
<feature type="domain" description="TonB-dependent receptor plug" evidence="15">
    <location>
        <begin position="49"/>
        <end position="159"/>
    </location>
</feature>
<evidence type="ECO:0000256" key="2">
    <source>
        <dbReference type="ARBA" id="ARBA00008143"/>
    </source>
</evidence>
<protein>
    <submittedName>
        <fullName evidence="16">TonB-dependent hemoglobin/transferrin/lactoferrin family receptor</fullName>
    </submittedName>
</protein>
<evidence type="ECO:0000256" key="6">
    <source>
        <dbReference type="ARBA" id="ARBA00022729"/>
    </source>
</evidence>
<evidence type="ECO:0000256" key="4">
    <source>
        <dbReference type="ARBA" id="ARBA00022452"/>
    </source>
</evidence>
<dbReference type="EMBL" id="JAUHLI010000004">
    <property type="protein sequence ID" value="MEE2000814.1"/>
    <property type="molecule type" value="Genomic_DNA"/>
</dbReference>
<keyword evidence="5 11" id="KW-0812">Transmembrane</keyword>
<evidence type="ECO:0000256" key="3">
    <source>
        <dbReference type="ARBA" id="ARBA00022448"/>
    </source>
</evidence>
<feature type="chain" id="PRO_5046355328" evidence="13">
    <location>
        <begin position="28"/>
        <end position="773"/>
    </location>
</feature>
<dbReference type="RefSeq" id="WP_330127950.1">
    <property type="nucleotide sequence ID" value="NZ_JAUHLI010000004.1"/>
</dbReference>
<dbReference type="PANTHER" id="PTHR30069:SF29">
    <property type="entry name" value="HEMOGLOBIN AND HEMOGLOBIN-HAPTOGLOBIN-BINDING PROTEIN 1-RELATED"/>
    <property type="match status" value="1"/>
</dbReference>
<evidence type="ECO:0000313" key="16">
    <source>
        <dbReference type="EMBL" id="MEE2000814.1"/>
    </source>
</evidence>
<keyword evidence="3 11" id="KW-0813">Transport</keyword>
<dbReference type="InterPro" id="IPR012910">
    <property type="entry name" value="Plug_dom"/>
</dbReference>
<feature type="domain" description="TonB-dependent receptor-like beta-barrel" evidence="14">
    <location>
        <begin position="261"/>
        <end position="723"/>
    </location>
</feature>
<comment type="similarity">
    <text evidence="2">Belongs to the TonB-dependent receptor family. Hemoglobin/haptoglobin binding protein subfamily.</text>
</comment>
<dbReference type="InterPro" id="IPR039426">
    <property type="entry name" value="TonB-dep_rcpt-like"/>
</dbReference>
<proteinExistence type="inferred from homology"/>
<keyword evidence="4 11" id="KW-1134">Transmembrane beta strand</keyword>
<evidence type="ECO:0000256" key="7">
    <source>
        <dbReference type="ARBA" id="ARBA00023077"/>
    </source>
</evidence>
<reference evidence="16 17" key="1">
    <citation type="submission" date="2023-07" db="EMBL/GenBank/DDBJ databases">
        <title>Alkalimonas sp., MEB108 novel, alkaliphilic bacterium isolated from Lonar Lake, India.</title>
        <authorList>
            <person name="Joshi A."/>
            <person name="Thite S."/>
        </authorList>
    </citation>
    <scope>NUCLEOTIDE SEQUENCE [LARGE SCALE GENOMIC DNA]</scope>
    <source>
        <strain evidence="16 17">MEB108</strain>
    </source>
</reference>
<evidence type="ECO:0000256" key="9">
    <source>
        <dbReference type="ARBA" id="ARBA00023170"/>
    </source>
</evidence>
<comment type="caution">
    <text evidence="16">The sequence shown here is derived from an EMBL/GenBank/DDBJ whole genome shotgun (WGS) entry which is preliminary data.</text>
</comment>
<accession>A0ABU7J324</accession>
<dbReference type="PANTHER" id="PTHR30069">
    <property type="entry name" value="TONB-DEPENDENT OUTER MEMBRANE RECEPTOR"/>
    <property type="match status" value="1"/>
</dbReference>
<evidence type="ECO:0000256" key="1">
    <source>
        <dbReference type="ARBA" id="ARBA00004571"/>
    </source>
</evidence>
<keyword evidence="17" id="KW-1185">Reference proteome</keyword>
<keyword evidence="7 12" id="KW-0798">TonB box</keyword>
<dbReference type="Proteomes" id="UP001336314">
    <property type="component" value="Unassembled WGS sequence"/>
</dbReference>
<evidence type="ECO:0000256" key="13">
    <source>
        <dbReference type="SAM" id="SignalP"/>
    </source>
</evidence>
<evidence type="ECO:0000259" key="15">
    <source>
        <dbReference type="Pfam" id="PF07715"/>
    </source>
</evidence>
<dbReference type="InterPro" id="IPR037066">
    <property type="entry name" value="Plug_dom_sf"/>
</dbReference>
<evidence type="ECO:0000256" key="11">
    <source>
        <dbReference type="PROSITE-ProRule" id="PRU01360"/>
    </source>
</evidence>
<evidence type="ECO:0000313" key="17">
    <source>
        <dbReference type="Proteomes" id="UP001336314"/>
    </source>
</evidence>
<evidence type="ECO:0000259" key="14">
    <source>
        <dbReference type="Pfam" id="PF00593"/>
    </source>
</evidence>
<evidence type="ECO:0000256" key="8">
    <source>
        <dbReference type="ARBA" id="ARBA00023136"/>
    </source>
</evidence>
<feature type="signal peptide" evidence="13">
    <location>
        <begin position="1"/>
        <end position="27"/>
    </location>
</feature>
<organism evidence="16 17">
    <name type="scientific">Alkalimonas cellulosilytica</name>
    <dbReference type="NCBI Taxonomy" id="3058395"/>
    <lineage>
        <taxon>Bacteria</taxon>
        <taxon>Pseudomonadati</taxon>
        <taxon>Pseudomonadota</taxon>
        <taxon>Gammaproteobacteria</taxon>
        <taxon>Alkalimonas</taxon>
    </lineage>
</organism>
<evidence type="ECO:0000256" key="5">
    <source>
        <dbReference type="ARBA" id="ARBA00022692"/>
    </source>
</evidence>
<dbReference type="CDD" id="cd01347">
    <property type="entry name" value="ligand_gated_channel"/>
    <property type="match status" value="1"/>
</dbReference>
<evidence type="ECO:0000256" key="10">
    <source>
        <dbReference type="ARBA" id="ARBA00023237"/>
    </source>
</evidence>
<dbReference type="Pfam" id="PF07715">
    <property type="entry name" value="Plug"/>
    <property type="match status" value="1"/>
</dbReference>
<keyword evidence="6 13" id="KW-0732">Signal</keyword>